<reference evidence="4" key="1">
    <citation type="journal article" date="2010" name="Nature">
        <title>The Amphimedon queenslandica genome and the evolution of animal complexity.</title>
        <authorList>
            <person name="Srivastava M."/>
            <person name="Simakov O."/>
            <person name="Chapman J."/>
            <person name="Fahey B."/>
            <person name="Gauthier M.E."/>
            <person name="Mitros T."/>
            <person name="Richards G.S."/>
            <person name="Conaco C."/>
            <person name="Dacre M."/>
            <person name="Hellsten U."/>
            <person name="Larroux C."/>
            <person name="Putnam N.H."/>
            <person name="Stanke M."/>
            <person name="Adamska M."/>
            <person name="Darling A."/>
            <person name="Degnan S.M."/>
            <person name="Oakley T.H."/>
            <person name="Plachetzki D.C."/>
            <person name="Zhai Y."/>
            <person name="Adamski M."/>
            <person name="Calcino A."/>
            <person name="Cummins S.F."/>
            <person name="Goodstein D.M."/>
            <person name="Harris C."/>
            <person name="Jackson D.J."/>
            <person name="Leys S.P."/>
            <person name="Shu S."/>
            <person name="Woodcroft B.J."/>
            <person name="Vervoort M."/>
            <person name="Kosik K.S."/>
            <person name="Manning G."/>
            <person name="Degnan B.M."/>
            <person name="Rokhsar D.S."/>
        </authorList>
    </citation>
    <scope>NUCLEOTIDE SEQUENCE [LARGE SCALE GENOMIC DNA]</scope>
</reference>
<feature type="compositionally biased region" description="Polar residues" evidence="1">
    <location>
        <begin position="514"/>
        <end position="526"/>
    </location>
</feature>
<feature type="compositionally biased region" description="Low complexity" evidence="1">
    <location>
        <begin position="1025"/>
        <end position="1035"/>
    </location>
</feature>
<feature type="region of interest" description="Disordered" evidence="1">
    <location>
        <begin position="1"/>
        <end position="40"/>
    </location>
</feature>
<dbReference type="EnsemblMetazoa" id="XM_020000749.1">
    <property type="protein sequence ID" value="XP_019856308.1"/>
    <property type="gene ID" value="LOC109584858"/>
</dbReference>
<accession>A0A1X7U471</accession>
<proteinExistence type="predicted"/>
<dbReference type="eggNOG" id="KOG2605">
    <property type="taxonomic scope" value="Eukaryota"/>
</dbReference>
<organism evidence="3">
    <name type="scientific">Amphimedon queenslandica</name>
    <name type="common">Sponge</name>
    <dbReference type="NCBI Taxonomy" id="400682"/>
    <lineage>
        <taxon>Eukaryota</taxon>
        <taxon>Metazoa</taxon>
        <taxon>Porifera</taxon>
        <taxon>Demospongiae</taxon>
        <taxon>Heteroscleromorpha</taxon>
        <taxon>Haplosclerida</taxon>
        <taxon>Niphatidae</taxon>
        <taxon>Amphimedon</taxon>
    </lineage>
</organism>
<feature type="compositionally biased region" description="Polar residues" evidence="1">
    <location>
        <begin position="534"/>
        <end position="550"/>
    </location>
</feature>
<dbReference type="InterPro" id="IPR038765">
    <property type="entry name" value="Papain-like_cys_pep_sf"/>
</dbReference>
<feature type="compositionally biased region" description="Basic and acidic residues" evidence="1">
    <location>
        <begin position="345"/>
        <end position="369"/>
    </location>
</feature>
<dbReference type="GO" id="GO:0061578">
    <property type="term" value="F:K63-linked deubiquitinase activity"/>
    <property type="evidence" value="ECO:0007669"/>
    <property type="project" value="TreeGrafter"/>
</dbReference>
<feature type="compositionally biased region" description="Polar residues" evidence="1">
    <location>
        <begin position="823"/>
        <end position="832"/>
    </location>
</feature>
<dbReference type="CDD" id="cd20379">
    <property type="entry name" value="Tudor_dTUD-like"/>
    <property type="match status" value="1"/>
</dbReference>
<dbReference type="STRING" id="400682.A0A1X7U471"/>
<feature type="compositionally biased region" description="Polar residues" evidence="1">
    <location>
        <begin position="460"/>
        <end position="470"/>
    </location>
</feature>
<dbReference type="PANTHER" id="PTHR12419">
    <property type="entry name" value="OTU DOMAIN CONTAINING PROTEIN"/>
    <property type="match status" value="1"/>
</dbReference>
<gene>
    <name evidence="3" type="primary">109584858</name>
</gene>
<feature type="compositionally biased region" description="Basic and acidic residues" evidence="1">
    <location>
        <begin position="411"/>
        <end position="459"/>
    </location>
</feature>
<name>A0A1X7U471_AMPQE</name>
<dbReference type="PANTHER" id="PTHR12419:SF115">
    <property type="entry name" value="PROTEIN OVARIAN TUMOR LOCUS-RELATED"/>
    <property type="match status" value="1"/>
</dbReference>
<feature type="compositionally biased region" description="Polar residues" evidence="1">
    <location>
        <begin position="1079"/>
        <end position="1092"/>
    </location>
</feature>
<dbReference type="PROSITE" id="PS50802">
    <property type="entry name" value="OTU"/>
    <property type="match status" value="1"/>
</dbReference>
<dbReference type="InterPro" id="IPR003323">
    <property type="entry name" value="OTU_dom"/>
</dbReference>
<feature type="compositionally biased region" description="Polar residues" evidence="1">
    <location>
        <begin position="794"/>
        <end position="803"/>
    </location>
</feature>
<dbReference type="EnsemblMetazoa" id="Aqu2.1.22251_001">
    <property type="protein sequence ID" value="Aqu2.1.22251_001"/>
    <property type="gene ID" value="Aqu2.1.22251"/>
</dbReference>
<evidence type="ECO:0000259" key="2">
    <source>
        <dbReference type="PROSITE" id="PS50802"/>
    </source>
</evidence>
<protein>
    <recommendedName>
        <fullName evidence="2">OTU domain-containing protein</fullName>
    </recommendedName>
</protein>
<sequence length="1092" mass="122844">MSSKPSGHYLESSRKRGSQQSQRAPQPSYRGTQPAQHSPPYYRRHTYAIDQYLYEKGLKRKYIAKDGSCLFRAVSEQVWLVQAHHWTLRRQTAMYIKTRKDRFKSFLTEPVDKYCFRLSNSSMWGGEMELVALSELLDRHIIVYSEEKGQTKIREFNHSESSDKNSIKLAYTGSNHYDGVWAETDERLYGFCQSLVYDVLYSAVFKNSSLVSKSRQLSLGQTMTPSYGPPDLLKALSMYVFSNIPIEHARMERNDREYRDRQFASSLQYKVGTICDVSVDNDLFRAEIIDNRDYSRIKVKFIDNGRKPMIVSAKQIFFGHSKKSTGGRDQRRGYSGSRVQSEGSTSRREEPKNERPPRETKDFERDRKSRQSKPNNESSGPAPEKRETRGGSGGGKGEGRMTSPKPPNPKISDRRQPVNHSKERGEREGLRQRDKKEVDRGAKGSGDNRRDAVKERASTRGETVTKTNEGISKEKPSNKRPGEGKGGVAREEKGKGSNEKEERVPNSESEKVLQSETKPSQNGNTSRTDDPKETTTSSHPEQYQQRQSPIEQAPPTAIPPLLPPGITKVDEPHPPINIEQRGLIYQMAHGDGNTYYIHSTGIAPEAAAAGGGYLYPVDVFSSTSNNHILVTSGASSLHPQPHPQPYFSEAPECEWPILVQDSRSSASSNSKVVAVDQLHPKSLHIDGPPPQPPPETMFAVPPTHQNVGVVQTSPHVATTQNIFSTDLAPPLHLLHNRTQEDKQVFMFEYAQQCLSCYFNSAIGDQSDLEDLIEELLAMSLEEFLSSPPRYSDGELSTTSPDNSELTDEREVTPLRLVLKTEETVSPSSTSDDQLPPPPREPTPVGEETTEETVVNGKEAETNGDGEIVKEEEEEGEGEEGQEVEEVEDEGMKTYMSLPHPGASPFMMPYQPFIPMMYSMGPQFFGYHHPYRMPAPMMFPPPYFMHPPPHIVPPEPQEEINNDLTDDGDTPLSQPEFKATPPESKPAAVDVSEVPVVAKEKSSSPSPRPSPSPPPPVARQPDKQVQPPRQRNNNNTHETRHRSNQDSRSHSNHDSYHRGNHERTSKGQKSNRSYEARYSRNFTNRSHQNQAKQ</sequence>
<feature type="compositionally biased region" description="Low complexity" evidence="1">
    <location>
        <begin position="842"/>
        <end position="854"/>
    </location>
</feature>
<evidence type="ECO:0000313" key="4">
    <source>
        <dbReference type="Proteomes" id="UP000007879"/>
    </source>
</evidence>
<feature type="compositionally biased region" description="Basic and acidic residues" evidence="1">
    <location>
        <begin position="806"/>
        <end position="822"/>
    </location>
</feature>
<feature type="compositionally biased region" description="Basic and acidic residues" evidence="1">
    <location>
        <begin position="471"/>
        <end position="513"/>
    </location>
</feature>
<dbReference type="GO" id="GO:0004843">
    <property type="term" value="F:cysteine-type deubiquitinase activity"/>
    <property type="evidence" value="ECO:0007669"/>
    <property type="project" value="TreeGrafter"/>
</dbReference>
<feature type="compositionally biased region" description="Acidic residues" evidence="1">
    <location>
        <begin position="869"/>
        <end position="886"/>
    </location>
</feature>
<feature type="compositionally biased region" description="Pro residues" evidence="1">
    <location>
        <begin position="1005"/>
        <end position="1017"/>
    </location>
</feature>
<dbReference type="GO" id="GO:0016579">
    <property type="term" value="P:protein deubiquitination"/>
    <property type="evidence" value="ECO:0007669"/>
    <property type="project" value="TreeGrafter"/>
</dbReference>
<dbReference type="Gene3D" id="3.90.70.80">
    <property type="match status" value="1"/>
</dbReference>
<reference evidence="3" key="2">
    <citation type="submission" date="2017-05" db="UniProtKB">
        <authorList>
            <consortium name="EnsemblMetazoa"/>
        </authorList>
    </citation>
    <scope>IDENTIFICATION</scope>
</reference>
<feature type="region of interest" description="Disordered" evidence="1">
    <location>
        <begin position="321"/>
        <end position="574"/>
    </location>
</feature>
<dbReference type="InParanoid" id="A0A1X7U471"/>
<feature type="compositionally biased region" description="Basic and acidic residues" evidence="1">
    <location>
        <begin position="1036"/>
        <end position="1064"/>
    </location>
</feature>
<dbReference type="OrthoDB" id="20273at2759"/>
<feature type="compositionally biased region" description="Acidic residues" evidence="1">
    <location>
        <begin position="955"/>
        <end position="968"/>
    </location>
</feature>
<feature type="domain" description="OTU" evidence="2">
    <location>
        <begin position="58"/>
        <end position="183"/>
    </location>
</feature>
<feature type="region of interest" description="Disordered" evidence="1">
    <location>
        <begin position="947"/>
        <end position="1092"/>
    </location>
</feature>
<feature type="region of interest" description="Disordered" evidence="1">
    <location>
        <begin position="785"/>
        <end position="886"/>
    </location>
</feature>
<dbReference type="AlphaFoldDB" id="A0A1X7U471"/>
<dbReference type="KEGG" id="aqu:109584858"/>
<dbReference type="InterPro" id="IPR050704">
    <property type="entry name" value="Peptidase_C85-like"/>
</dbReference>
<dbReference type="SUPFAM" id="SSF54001">
    <property type="entry name" value="Cysteine proteinases"/>
    <property type="match status" value="1"/>
</dbReference>
<evidence type="ECO:0000313" key="3">
    <source>
        <dbReference type="EnsemblMetazoa" id="Aqu2.1.22251_001"/>
    </source>
</evidence>
<keyword evidence="4" id="KW-1185">Reference proteome</keyword>
<evidence type="ECO:0000256" key="1">
    <source>
        <dbReference type="SAM" id="MobiDB-lite"/>
    </source>
</evidence>
<dbReference type="Proteomes" id="UP000007879">
    <property type="component" value="Unassembled WGS sequence"/>
</dbReference>
<dbReference type="CDD" id="cd22744">
    <property type="entry name" value="OTU"/>
    <property type="match status" value="1"/>
</dbReference>
<dbReference type="Pfam" id="PF02338">
    <property type="entry name" value="OTU"/>
    <property type="match status" value="1"/>
</dbReference>